<dbReference type="Gene3D" id="1.25.40.10">
    <property type="entry name" value="Tetratricopeptide repeat domain"/>
    <property type="match status" value="2"/>
</dbReference>
<dbReference type="InterPro" id="IPR011990">
    <property type="entry name" value="TPR-like_helical_dom_sf"/>
</dbReference>
<comment type="caution">
    <text evidence="4">The sequence shown here is derived from an EMBL/GenBank/DDBJ whole genome shotgun (WGS) entry which is preliminary data.</text>
</comment>
<dbReference type="EMBL" id="JAPFFF010000005">
    <property type="protein sequence ID" value="KAK8889563.1"/>
    <property type="molecule type" value="Genomic_DNA"/>
</dbReference>
<dbReference type="PANTHER" id="PTHR14017:SF1">
    <property type="entry name" value="LD02225P"/>
    <property type="match status" value="1"/>
</dbReference>
<gene>
    <name evidence="4" type="ORF">M9Y10_034313</name>
</gene>
<comment type="subcellular location">
    <subcellularLocation>
        <location evidence="1">Nucleus</location>
    </subcellularLocation>
</comment>
<feature type="repeat" description="TPR" evidence="3">
    <location>
        <begin position="308"/>
        <end position="341"/>
    </location>
</feature>
<keyword evidence="5" id="KW-1185">Reference proteome</keyword>
<name>A0ABR2KFF3_9EUKA</name>
<dbReference type="PANTHER" id="PTHR14017">
    <property type="entry name" value="LYSINE-SPECIFIC DEMETHYLASE"/>
    <property type="match status" value="1"/>
</dbReference>
<reference evidence="4 5" key="1">
    <citation type="submission" date="2024-04" db="EMBL/GenBank/DDBJ databases">
        <title>Tritrichomonas musculus Genome.</title>
        <authorList>
            <person name="Alves-Ferreira E."/>
            <person name="Grigg M."/>
            <person name="Lorenzi H."/>
            <person name="Galac M."/>
        </authorList>
    </citation>
    <scope>NUCLEOTIDE SEQUENCE [LARGE SCALE GENOMIC DNA]</scope>
    <source>
        <strain evidence="4 5">EAF2021</strain>
    </source>
</reference>
<evidence type="ECO:0008006" key="6">
    <source>
        <dbReference type="Google" id="ProtNLM"/>
    </source>
</evidence>
<dbReference type="InterPro" id="IPR051630">
    <property type="entry name" value="Corepressor-Demethylase"/>
</dbReference>
<keyword evidence="3" id="KW-0802">TPR repeat</keyword>
<protein>
    <recommendedName>
        <fullName evidence="6">TPR Domain containing protein</fullName>
    </recommendedName>
</protein>
<evidence type="ECO:0000256" key="1">
    <source>
        <dbReference type="ARBA" id="ARBA00004123"/>
    </source>
</evidence>
<proteinExistence type="predicted"/>
<evidence type="ECO:0000313" key="5">
    <source>
        <dbReference type="Proteomes" id="UP001470230"/>
    </source>
</evidence>
<evidence type="ECO:0000256" key="2">
    <source>
        <dbReference type="ARBA" id="ARBA00023242"/>
    </source>
</evidence>
<evidence type="ECO:0000313" key="4">
    <source>
        <dbReference type="EMBL" id="KAK8889563.1"/>
    </source>
</evidence>
<dbReference type="Proteomes" id="UP001470230">
    <property type="component" value="Unassembled WGS sequence"/>
</dbReference>
<evidence type="ECO:0000256" key="3">
    <source>
        <dbReference type="PROSITE-ProRule" id="PRU00339"/>
    </source>
</evidence>
<dbReference type="SMART" id="SM00028">
    <property type="entry name" value="TPR"/>
    <property type="match status" value="6"/>
</dbReference>
<dbReference type="InterPro" id="IPR019734">
    <property type="entry name" value="TPR_rpt"/>
</dbReference>
<accession>A0ABR2KFF3</accession>
<dbReference type="Pfam" id="PF13431">
    <property type="entry name" value="TPR_17"/>
    <property type="match status" value="1"/>
</dbReference>
<dbReference type="PROSITE" id="PS50005">
    <property type="entry name" value="TPR"/>
    <property type="match status" value="3"/>
</dbReference>
<feature type="repeat" description="TPR" evidence="3">
    <location>
        <begin position="129"/>
        <end position="162"/>
    </location>
</feature>
<dbReference type="SUPFAM" id="SSF48452">
    <property type="entry name" value="TPR-like"/>
    <property type="match status" value="2"/>
</dbReference>
<sequence>MEQFSTTDASSISDKLQDVINQELEQSFTAAACIAKEMNDVENSELAAKRVFSYKPNSEIILDLFPKYKPVINEITQLVNKYSKSLKEDPTNADSWELLANCYLILGDFPNAFAAYSHAMRILPENQDSNFLYAISIVYAHFRHHDHALMNFKKILENNPNFVFSNDIKFRTAILQRIVGNYDQSLKMFEEVKRSPPNGLLPEDITIQIAYTHQVSGNTDLAHQIYSDLHQRFPQSLKLTQQYCLFLYLLYKNTNIDRVKTDIDEALKAHPDDPILLMIAARIAMKQDDMSTAYNHYRYCTTYYSKSAYFWCGLGVLYYKNDQTPDAVIAFQRGLYLKSDMPEAWLNFGLIFEQIGNIPNAIKVYQIGMQKCEGCPQFAERLNAIEAQKNGHKKVGTAYELIDIDDSKFITPIPEQFASDYISAVPTLPPSCFKVDAESAEKFDILSTYPKSIFL</sequence>
<organism evidence="4 5">
    <name type="scientific">Tritrichomonas musculus</name>
    <dbReference type="NCBI Taxonomy" id="1915356"/>
    <lineage>
        <taxon>Eukaryota</taxon>
        <taxon>Metamonada</taxon>
        <taxon>Parabasalia</taxon>
        <taxon>Tritrichomonadida</taxon>
        <taxon>Tritrichomonadidae</taxon>
        <taxon>Tritrichomonas</taxon>
    </lineage>
</organism>
<feature type="repeat" description="TPR" evidence="3">
    <location>
        <begin position="93"/>
        <end position="126"/>
    </location>
</feature>
<keyword evidence="2" id="KW-0539">Nucleus</keyword>